<evidence type="ECO:0000313" key="2">
    <source>
        <dbReference type="EMBL" id="KAL1386766.1"/>
    </source>
</evidence>
<feature type="signal peptide" evidence="1">
    <location>
        <begin position="1"/>
        <end position="21"/>
    </location>
</feature>
<feature type="chain" id="PRO_5044824053" evidence="1">
    <location>
        <begin position="22"/>
        <end position="239"/>
    </location>
</feature>
<comment type="caution">
    <text evidence="2">The sequence shown here is derived from an EMBL/GenBank/DDBJ whole genome shotgun (WGS) entry which is preliminary data.</text>
</comment>
<protein>
    <submittedName>
        <fullName evidence="2">Uncharacterized protein</fullName>
    </submittedName>
</protein>
<name>A0ABD1D0Y9_CULPP</name>
<keyword evidence="1" id="KW-0732">Signal</keyword>
<dbReference type="AlphaFoldDB" id="A0ABD1D0Y9"/>
<dbReference type="EMBL" id="JBEHCU010008205">
    <property type="protein sequence ID" value="KAL1386766.1"/>
    <property type="molecule type" value="Genomic_DNA"/>
</dbReference>
<dbReference type="Proteomes" id="UP001562425">
    <property type="component" value="Unassembled WGS sequence"/>
</dbReference>
<keyword evidence="3" id="KW-1185">Reference proteome</keyword>
<proteinExistence type="predicted"/>
<accession>A0ABD1D0Y9</accession>
<gene>
    <name evidence="2" type="ORF">pipiens_003266</name>
</gene>
<evidence type="ECO:0000313" key="3">
    <source>
        <dbReference type="Proteomes" id="UP001562425"/>
    </source>
</evidence>
<reference evidence="2 3" key="1">
    <citation type="submission" date="2024-05" db="EMBL/GenBank/DDBJ databases">
        <title>Culex pipiens pipiens assembly and annotation.</title>
        <authorList>
            <person name="Alout H."/>
            <person name="Durand T."/>
        </authorList>
    </citation>
    <scope>NUCLEOTIDE SEQUENCE [LARGE SCALE GENOMIC DNA]</scope>
    <source>
        <strain evidence="2">HA-2024</strain>
        <tissue evidence="2">Whole body</tissue>
    </source>
</reference>
<sequence>MGNILLQSILLPLLVVTVTTAQRPSTLKVIDDLRYADPYMRAHRNLVLDELHAARLNASDLQSEMIQLMANQKQRYVELAVDAEKALVGDIDRGIGDAPCLGYLRNIVENNMYMAGIFFTNCVDELDAKLDAETNSVYGELQRDEISYMRGKLLDAFNRENMVRDPERISEKLEAKTVQYQQLSTTAVAQWSSIVGRFRDRLVTVRSVYEQCLINNQNLLQLIFDNTKRQLSRICRHGL</sequence>
<organism evidence="2 3">
    <name type="scientific">Culex pipiens pipiens</name>
    <name type="common">Northern house mosquito</name>
    <dbReference type="NCBI Taxonomy" id="38569"/>
    <lineage>
        <taxon>Eukaryota</taxon>
        <taxon>Metazoa</taxon>
        <taxon>Ecdysozoa</taxon>
        <taxon>Arthropoda</taxon>
        <taxon>Hexapoda</taxon>
        <taxon>Insecta</taxon>
        <taxon>Pterygota</taxon>
        <taxon>Neoptera</taxon>
        <taxon>Endopterygota</taxon>
        <taxon>Diptera</taxon>
        <taxon>Nematocera</taxon>
        <taxon>Culicoidea</taxon>
        <taxon>Culicidae</taxon>
        <taxon>Culicinae</taxon>
        <taxon>Culicini</taxon>
        <taxon>Culex</taxon>
        <taxon>Culex</taxon>
    </lineage>
</organism>
<evidence type="ECO:0000256" key="1">
    <source>
        <dbReference type="SAM" id="SignalP"/>
    </source>
</evidence>